<dbReference type="NCBIfam" id="TIGR01484">
    <property type="entry name" value="HAD-SF-IIB"/>
    <property type="match status" value="1"/>
</dbReference>
<dbReference type="PROSITE" id="PS01228">
    <property type="entry name" value="COF_1"/>
    <property type="match status" value="1"/>
</dbReference>
<reference evidence="6 7" key="1">
    <citation type="submission" date="2019-03" db="EMBL/GenBank/DDBJ databases">
        <title>Genomic Encyclopedia of Type Strains, Phase IV (KMG-IV): sequencing the most valuable type-strain genomes for metagenomic binning, comparative biology and taxonomic classification.</title>
        <authorList>
            <person name="Goeker M."/>
        </authorList>
    </citation>
    <scope>NUCLEOTIDE SEQUENCE [LARGE SCALE GENOMIC DNA]</scope>
    <source>
        <strain evidence="6 7">DSM 28403</strain>
    </source>
</reference>
<sequence length="272" mass="30451">MQQLPFRAVASDMDGTLLNADHVVGEFTVKTLQKLARKGVNIILATGRGYTDVASTLAKMEIENALMITSNGAQVHNRQGELLYANLLPEAMAFDIMQMDFDPKRVCLNTYQGNHWFINTDIPQLHKYHKDSGFSYQVVDFSRHHGEQTEKIFFIGKTPQDLVELEGRLYEKFGDRTSITYSTPICLEVMNKNVSKATALAHIIRDYDYGLEDCIAFGDGMNDVGMLSEVGKGCIMENADPRLLAALPQLERIGSHKCESVAAYLRAIFGIY</sequence>
<keyword evidence="3" id="KW-0378">Hydrolase</keyword>
<dbReference type="Pfam" id="PF08282">
    <property type="entry name" value="Hydrolase_3"/>
    <property type="match status" value="1"/>
</dbReference>
<dbReference type="SFLD" id="SFLDS00003">
    <property type="entry name" value="Haloacid_Dehalogenase"/>
    <property type="match status" value="1"/>
</dbReference>
<dbReference type="GO" id="GO:0016791">
    <property type="term" value="F:phosphatase activity"/>
    <property type="evidence" value="ECO:0007669"/>
    <property type="project" value="UniProtKB-ARBA"/>
</dbReference>
<dbReference type="OrthoDB" id="5498330at2"/>
<comment type="similarity">
    <text evidence="5">Belongs to the HAD-like hydrolase superfamily. Cof family.</text>
</comment>
<organism evidence="6 7">
    <name type="scientific">Mesocricetibacter intestinalis</name>
    <dbReference type="NCBI Taxonomy" id="1521930"/>
    <lineage>
        <taxon>Bacteria</taxon>
        <taxon>Pseudomonadati</taxon>
        <taxon>Pseudomonadota</taxon>
        <taxon>Gammaproteobacteria</taxon>
        <taxon>Pasteurellales</taxon>
        <taxon>Pasteurellaceae</taxon>
        <taxon>Mesocricetibacter</taxon>
    </lineage>
</organism>
<comment type="cofactor">
    <cofactor evidence="1">
        <name>Mg(2+)</name>
        <dbReference type="ChEBI" id="CHEBI:18420"/>
    </cofactor>
</comment>
<dbReference type="Gene3D" id="3.40.50.1000">
    <property type="entry name" value="HAD superfamily/HAD-like"/>
    <property type="match status" value="1"/>
</dbReference>
<dbReference type="InterPro" id="IPR023214">
    <property type="entry name" value="HAD_sf"/>
</dbReference>
<evidence type="ECO:0000256" key="2">
    <source>
        <dbReference type="ARBA" id="ARBA00022723"/>
    </source>
</evidence>
<gene>
    <name evidence="6" type="ORF">EDC45_1836</name>
</gene>
<dbReference type="NCBIfam" id="TIGR00099">
    <property type="entry name" value="Cof-subfamily"/>
    <property type="match status" value="1"/>
</dbReference>
<accession>A0A4R6VG46</accession>
<protein>
    <recommendedName>
        <fullName evidence="8">Cof subfamily protein (Haloacid dehalogenase superfamily)/HAD superfamily hydrolase (TIGR01484 family)</fullName>
    </recommendedName>
</protein>
<dbReference type="PANTHER" id="PTHR47267:SF4">
    <property type="entry name" value="PYRIDOXAL PHOSPHATE PHOSPHATASE YIGL"/>
    <property type="match status" value="1"/>
</dbReference>
<dbReference type="RefSeq" id="WP_133545647.1">
    <property type="nucleotide sequence ID" value="NZ_SNYQ01000009.1"/>
</dbReference>
<evidence type="ECO:0000313" key="7">
    <source>
        <dbReference type="Proteomes" id="UP000295657"/>
    </source>
</evidence>
<proteinExistence type="inferred from homology"/>
<dbReference type="AlphaFoldDB" id="A0A4R6VG46"/>
<dbReference type="GO" id="GO:0000287">
    <property type="term" value="F:magnesium ion binding"/>
    <property type="evidence" value="ECO:0007669"/>
    <property type="project" value="UniProtKB-ARBA"/>
</dbReference>
<dbReference type="PANTHER" id="PTHR47267">
    <property type="match status" value="1"/>
</dbReference>
<dbReference type="PROSITE" id="PS01229">
    <property type="entry name" value="COF_2"/>
    <property type="match status" value="1"/>
</dbReference>
<evidence type="ECO:0000256" key="3">
    <source>
        <dbReference type="ARBA" id="ARBA00022801"/>
    </source>
</evidence>
<evidence type="ECO:0000313" key="6">
    <source>
        <dbReference type="EMBL" id="TDQ56626.1"/>
    </source>
</evidence>
<dbReference type="Gene3D" id="3.30.1240.10">
    <property type="match status" value="1"/>
</dbReference>
<dbReference type="SFLD" id="SFLDG01140">
    <property type="entry name" value="C2.B:_Phosphomannomutase_and_P"/>
    <property type="match status" value="1"/>
</dbReference>
<keyword evidence="4" id="KW-0460">Magnesium</keyword>
<dbReference type="SUPFAM" id="SSF56784">
    <property type="entry name" value="HAD-like"/>
    <property type="match status" value="1"/>
</dbReference>
<keyword evidence="2" id="KW-0479">Metal-binding</keyword>
<name>A0A4R6VG46_9PAST</name>
<comment type="caution">
    <text evidence="6">The sequence shown here is derived from an EMBL/GenBank/DDBJ whole genome shotgun (WGS) entry which is preliminary data.</text>
</comment>
<dbReference type="InterPro" id="IPR036412">
    <property type="entry name" value="HAD-like_sf"/>
</dbReference>
<dbReference type="EMBL" id="SNYQ01000009">
    <property type="protein sequence ID" value="TDQ56626.1"/>
    <property type="molecule type" value="Genomic_DNA"/>
</dbReference>
<evidence type="ECO:0008006" key="8">
    <source>
        <dbReference type="Google" id="ProtNLM"/>
    </source>
</evidence>
<evidence type="ECO:0000256" key="5">
    <source>
        <dbReference type="ARBA" id="ARBA00034778"/>
    </source>
</evidence>
<evidence type="ECO:0000256" key="4">
    <source>
        <dbReference type="ARBA" id="ARBA00022842"/>
    </source>
</evidence>
<dbReference type="InterPro" id="IPR000150">
    <property type="entry name" value="Cof"/>
</dbReference>
<evidence type="ECO:0000256" key="1">
    <source>
        <dbReference type="ARBA" id="ARBA00001946"/>
    </source>
</evidence>
<keyword evidence="7" id="KW-1185">Reference proteome</keyword>
<dbReference type="Proteomes" id="UP000295657">
    <property type="component" value="Unassembled WGS sequence"/>
</dbReference>
<dbReference type="CDD" id="cd07516">
    <property type="entry name" value="HAD_Pase"/>
    <property type="match status" value="1"/>
</dbReference>
<dbReference type="InterPro" id="IPR006379">
    <property type="entry name" value="HAD-SF_hydro_IIB"/>
</dbReference>